<accession>A0ABN9VPJ5</accession>
<evidence type="ECO:0000313" key="2">
    <source>
        <dbReference type="EMBL" id="CAK0875329.1"/>
    </source>
</evidence>
<organism evidence="2 3">
    <name type="scientific">Prorocentrum cordatum</name>
    <dbReference type="NCBI Taxonomy" id="2364126"/>
    <lineage>
        <taxon>Eukaryota</taxon>
        <taxon>Sar</taxon>
        <taxon>Alveolata</taxon>
        <taxon>Dinophyceae</taxon>
        <taxon>Prorocentrales</taxon>
        <taxon>Prorocentraceae</taxon>
        <taxon>Prorocentrum</taxon>
    </lineage>
</organism>
<name>A0ABN9VPJ5_9DINO</name>
<keyword evidence="3" id="KW-1185">Reference proteome</keyword>
<reference evidence="2" key="1">
    <citation type="submission" date="2023-10" db="EMBL/GenBank/DDBJ databases">
        <authorList>
            <person name="Chen Y."/>
            <person name="Shah S."/>
            <person name="Dougan E. K."/>
            <person name="Thang M."/>
            <person name="Chan C."/>
        </authorList>
    </citation>
    <scope>NUCLEOTIDE SEQUENCE [LARGE SCALE GENOMIC DNA]</scope>
</reference>
<dbReference type="Pfam" id="PF07958">
    <property type="entry name" value="DUF1688"/>
    <property type="match status" value="1"/>
</dbReference>
<evidence type="ECO:0000313" key="3">
    <source>
        <dbReference type="Proteomes" id="UP001189429"/>
    </source>
</evidence>
<comment type="caution">
    <text evidence="2">The sequence shown here is derived from an EMBL/GenBank/DDBJ whole genome shotgun (WGS) entry which is preliminary data.</text>
</comment>
<protein>
    <submittedName>
        <fullName evidence="2">Uncharacterized protein</fullName>
    </submittedName>
</protein>
<dbReference type="EMBL" id="CAUYUJ010017504">
    <property type="protein sequence ID" value="CAK0875329.1"/>
    <property type="molecule type" value="Genomic_DNA"/>
</dbReference>
<sequence length="141" mass="14622">MGVSAEQLPLASVLEGGTWQAGRELAKAKRADGSPPVSIRTAPSSEEGLRGAFSSPYSSKTWRRRSGPLGLPPSPPAAAAPCRPGCPLLEGFPSQTHLPLASPCEPWPSLLPPVLLCSAAFAERALCRRPPGSTETGTAEP</sequence>
<evidence type="ECO:0000256" key="1">
    <source>
        <dbReference type="SAM" id="MobiDB-lite"/>
    </source>
</evidence>
<feature type="region of interest" description="Disordered" evidence="1">
    <location>
        <begin position="24"/>
        <end position="77"/>
    </location>
</feature>
<dbReference type="Proteomes" id="UP001189429">
    <property type="component" value="Unassembled WGS sequence"/>
</dbReference>
<gene>
    <name evidence="2" type="ORF">PCOR1329_LOCUS60022</name>
</gene>
<proteinExistence type="predicted"/>
<dbReference type="InterPro" id="IPR012469">
    <property type="entry name" value="DUF1688"/>
</dbReference>